<feature type="region of interest" description="Disordered" evidence="3">
    <location>
        <begin position="151"/>
        <end position="218"/>
    </location>
</feature>
<feature type="compositionally biased region" description="Polar residues" evidence="3">
    <location>
        <begin position="203"/>
        <end position="212"/>
    </location>
</feature>
<dbReference type="Pfam" id="PF10431">
    <property type="entry name" value="ClpB_D2-small"/>
    <property type="match status" value="1"/>
</dbReference>
<dbReference type="STRING" id="1684307.A0A316U724"/>
<dbReference type="EMBL" id="KZ819326">
    <property type="protein sequence ID" value="PWN21066.1"/>
    <property type="molecule type" value="Genomic_DNA"/>
</dbReference>
<keyword evidence="6" id="KW-0378">Hydrolase</keyword>
<dbReference type="AlphaFoldDB" id="A0A316U724"/>
<proteinExistence type="predicted"/>
<dbReference type="Gene3D" id="3.40.50.300">
    <property type="entry name" value="P-loop containing nucleotide triphosphate hydrolases"/>
    <property type="match status" value="1"/>
</dbReference>
<gene>
    <name evidence="6" type="ORF">BCV69DRAFT_282569</name>
</gene>
<sequence length="806" mass="87356">MVNLSFAATRRMPAASALATSGSMWRLTLEAQHYSTILTSAHLASARPLIAHPHVGSRSSHSHAQTKKAATSTSSLRKSPPASSPVQYFSQMKSPPSNRLTFRLMPPRQLVSHLDAHVVGQERAKRYLAVTVYNHFLRLLLNDATPDLRRPSEITRLQEEESSDRPYRDQDGCEREEGQDEMRKQRTSADDEPASRRPLRLGRSQQVLTASDTGGDKAWRHVVGQGEKIPSTYFSHAQPHLVSESKAEAGRSTQSESLHFRAPHALRARRPLSLSQHEEDPSPLRLLHATSSAPRHAKSNLILIGPSGSGKTLLISTVAEALDVPFVSIDATTLTSSGYVGEDVDVVGRRLLSEARRLCGEVATEDDIKRKAEQGIVFIDEVDKLAKRTNSTGNRDIGGEGVQQALLRLLEGCVMHVQGPPPTTKSSRSTRSSRPKSVAEASSQQSQQEVGDMAGTVPVAGSSSTQHTYQIDTTSVLFVTSGAFVGLESIMKRRYAVASGDKGSEGAGLRRVNEEDLIQYGLIPEFIGRIPAISVMASLTQAELVRVMTEPRDSLLAQYTSLLSSSNVAFKITSAALESIARQASASKVQTGARSLKRILEDKLLDTLYAAPGGSIRFALLDEEAAEGRGDVKVWSRGGKQAFANAYDDEERSFVAARRESRKLGRGEAEASTDTTRASFAASGSLAKQLAKADASKETKRIPSTQASGPQQGQRRPLITAQRYIDPETQQLIDEAEAADWEGGESDTIGDVVVVSAKSSRSPRPLTASQLTGLSESELSTIARRKSRARLNRPSRVGNLRVVVGV</sequence>
<evidence type="ECO:0000256" key="1">
    <source>
        <dbReference type="ARBA" id="ARBA00022741"/>
    </source>
</evidence>
<keyword evidence="2" id="KW-0067">ATP-binding</keyword>
<feature type="region of interest" description="Disordered" evidence="3">
    <location>
        <begin position="53"/>
        <end position="99"/>
    </location>
</feature>
<reference evidence="6 7" key="1">
    <citation type="journal article" date="2018" name="Mol. Biol. Evol.">
        <title>Broad Genomic Sampling Reveals a Smut Pathogenic Ancestry of the Fungal Clade Ustilaginomycotina.</title>
        <authorList>
            <person name="Kijpornyongpan T."/>
            <person name="Mondo S.J."/>
            <person name="Barry K."/>
            <person name="Sandor L."/>
            <person name="Lee J."/>
            <person name="Lipzen A."/>
            <person name="Pangilinan J."/>
            <person name="LaButti K."/>
            <person name="Hainaut M."/>
            <person name="Henrissat B."/>
            <person name="Grigoriev I.V."/>
            <person name="Spatafora J.W."/>
            <person name="Aime M.C."/>
        </authorList>
    </citation>
    <scope>NUCLEOTIDE SEQUENCE [LARGE SCALE GENOMIC DNA]</scope>
    <source>
        <strain evidence="6 7">MCA 4718</strain>
    </source>
</reference>
<dbReference type="GO" id="GO:0051603">
    <property type="term" value="P:proteolysis involved in protein catabolic process"/>
    <property type="evidence" value="ECO:0007669"/>
    <property type="project" value="TreeGrafter"/>
</dbReference>
<feature type="compositionally biased region" description="Low complexity" evidence="3">
    <location>
        <begin position="424"/>
        <end position="450"/>
    </location>
</feature>
<evidence type="ECO:0000256" key="3">
    <source>
        <dbReference type="SAM" id="MobiDB-lite"/>
    </source>
</evidence>
<dbReference type="GO" id="GO:0005524">
    <property type="term" value="F:ATP binding"/>
    <property type="evidence" value="ECO:0007669"/>
    <property type="project" value="UniProtKB-KW"/>
</dbReference>
<dbReference type="RefSeq" id="XP_025348226.1">
    <property type="nucleotide sequence ID" value="XM_025492407.1"/>
</dbReference>
<feature type="compositionally biased region" description="Basic and acidic residues" evidence="3">
    <location>
        <begin position="151"/>
        <end position="195"/>
    </location>
</feature>
<feature type="domain" description="AAA+ ATPase" evidence="4">
    <location>
        <begin position="297"/>
        <end position="505"/>
    </location>
</feature>
<feature type="compositionally biased region" description="Polar residues" evidence="3">
    <location>
        <begin position="84"/>
        <end position="99"/>
    </location>
</feature>
<dbReference type="Pfam" id="PF07724">
    <property type="entry name" value="AAA_2"/>
    <property type="match status" value="1"/>
</dbReference>
<dbReference type="GeneID" id="37014141"/>
<dbReference type="InterPro" id="IPR027417">
    <property type="entry name" value="P-loop_NTPase"/>
</dbReference>
<dbReference type="GO" id="GO:0005759">
    <property type="term" value="C:mitochondrial matrix"/>
    <property type="evidence" value="ECO:0007669"/>
    <property type="project" value="TreeGrafter"/>
</dbReference>
<evidence type="ECO:0000259" key="5">
    <source>
        <dbReference type="SMART" id="SM01086"/>
    </source>
</evidence>
<evidence type="ECO:0000313" key="6">
    <source>
        <dbReference type="EMBL" id="PWN21066.1"/>
    </source>
</evidence>
<dbReference type="InterPro" id="IPR019489">
    <property type="entry name" value="Clp_ATPase_C"/>
</dbReference>
<feature type="region of interest" description="Disordered" evidence="3">
    <location>
        <begin position="417"/>
        <end position="462"/>
    </location>
</feature>
<keyword evidence="1" id="KW-0547">Nucleotide-binding</keyword>
<dbReference type="InterPro" id="IPR050052">
    <property type="entry name" value="ATP-dep_Clp_protease_ClpX"/>
</dbReference>
<name>A0A316U724_9BASI</name>
<dbReference type="Gene3D" id="1.10.8.60">
    <property type="match status" value="1"/>
</dbReference>
<dbReference type="OrthoDB" id="1721884at2759"/>
<feature type="domain" description="Clp ATPase C-terminal" evidence="5">
    <location>
        <begin position="539"/>
        <end position="634"/>
    </location>
</feature>
<dbReference type="SMART" id="SM00382">
    <property type="entry name" value="AAA"/>
    <property type="match status" value="1"/>
</dbReference>
<evidence type="ECO:0000259" key="4">
    <source>
        <dbReference type="SMART" id="SM00382"/>
    </source>
</evidence>
<feature type="compositionally biased region" description="Basic and acidic residues" evidence="3">
    <location>
        <begin position="658"/>
        <end position="669"/>
    </location>
</feature>
<dbReference type="InterPro" id="IPR003959">
    <property type="entry name" value="ATPase_AAA_core"/>
</dbReference>
<evidence type="ECO:0000313" key="7">
    <source>
        <dbReference type="Proteomes" id="UP000245942"/>
    </source>
</evidence>
<dbReference type="SUPFAM" id="SSF52540">
    <property type="entry name" value="P-loop containing nucleoside triphosphate hydrolases"/>
    <property type="match status" value="1"/>
</dbReference>
<feature type="compositionally biased region" description="Polar residues" evidence="3">
    <location>
        <begin position="67"/>
        <end position="77"/>
    </location>
</feature>
<feature type="region of interest" description="Disordered" evidence="3">
    <location>
        <begin position="658"/>
        <end position="716"/>
    </location>
</feature>
<evidence type="ECO:0000256" key="2">
    <source>
        <dbReference type="ARBA" id="ARBA00022840"/>
    </source>
</evidence>
<accession>A0A316U724</accession>
<dbReference type="InterPro" id="IPR003593">
    <property type="entry name" value="AAA+_ATPase"/>
</dbReference>
<dbReference type="Proteomes" id="UP000245942">
    <property type="component" value="Unassembled WGS sequence"/>
</dbReference>
<organism evidence="6 7">
    <name type="scientific">Pseudomicrostroma glucosiphilum</name>
    <dbReference type="NCBI Taxonomy" id="1684307"/>
    <lineage>
        <taxon>Eukaryota</taxon>
        <taxon>Fungi</taxon>
        <taxon>Dikarya</taxon>
        <taxon>Basidiomycota</taxon>
        <taxon>Ustilaginomycotina</taxon>
        <taxon>Exobasidiomycetes</taxon>
        <taxon>Microstromatales</taxon>
        <taxon>Microstromatales incertae sedis</taxon>
        <taxon>Pseudomicrostroma</taxon>
    </lineage>
</organism>
<protein>
    <submittedName>
        <fullName evidence="6">P-loop containing nucleoside triphosphate hydrolase protein</fullName>
    </submittedName>
</protein>
<dbReference type="PANTHER" id="PTHR48102">
    <property type="entry name" value="ATP-DEPENDENT CLP PROTEASE ATP-BINDING SUBUNIT CLPX-LIKE, MITOCHONDRIAL-RELATED"/>
    <property type="match status" value="1"/>
</dbReference>
<dbReference type="SMART" id="SM01086">
    <property type="entry name" value="ClpB_D2-small"/>
    <property type="match status" value="1"/>
</dbReference>
<keyword evidence="7" id="KW-1185">Reference proteome</keyword>
<feature type="compositionally biased region" description="Polar residues" evidence="3">
    <location>
        <begin position="702"/>
        <end position="714"/>
    </location>
</feature>
<dbReference type="PANTHER" id="PTHR48102:SF7">
    <property type="entry name" value="ATP-DEPENDENT CLP PROTEASE ATP-BINDING SUBUNIT CLPX-LIKE, MITOCHONDRIAL"/>
    <property type="match status" value="1"/>
</dbReference>
<dbReference type="GO" id="GO:0016887">
    <property type="term" value="F:ATP hydrolysis activity"/>
    <property type="evidence" value="ECO:0007669"/>
    <property type="project" value="InterPro"/>
</dbReference>